<gene>
    <name evidence="1" type="ORF">R1sor_019887</name>
</gene>
<name>A0ABD3IDS0_9MARC</name>
<dbReference type="AlphaFoldDB" id="A0ABD3IDS0"/>
<dbReference type="Proteomes" id="UP001633002">
    <property type="component" value="Unassembled WGS sequence"/>
</dbReference>
<evidence type="ECO:0000313" key="1">
    <source>
        <dbReference type="EMBL" id="KAL3701865.1"/>
    </source>
</evidence>
<keyword evidence="2" id="KW-1185">Reference proteome</keyword>
<comment type="caution">
    <text evidence="1">The sequence shown here is derived from an EMBL/GenBank/DDBJ whole genome shotgun (WGS) entry which is preliminary data.</text>
</comment>
<accession>A0ABD3IDS0</accession>
<protein>
    <submittedName>
        <fullName evidence="1">Uncharacterized protein</fullName>
    </submittedName>
</protein>
<sequence>MALHDMEVRESNLYFNLKHILPGANIVIDYSDSDMGGAALLTDESIEVDEMGVRGNGSCAWAKGKLEGRAINFIDKPNCQWERIQFLDSGGGIAFTTNNFITKGFHYTAFGRRIDTNQKNSTLNREEWSLHDNTFTRQFILLIKRHWAGEAFNDWLVLPLLRKLHIQVLANLQTGSGGWPDLITKLRDRSVFLNARQIAEINKLQQWISRLKLEAQTLQQSRSWQWKHQTEEWKGWS</sequence>
<evidence type="ECO:0000313" key="2">
    <source>
        <dbReference type="Proteomes" id="UP001633002"/>
    </source>
</evidence>
<organism evidence="1 2">
    <name type="scientific">Riccia sorocarpa</name>
    <dbReference type="NCBI Taxonomy" id="122646"/>
    <lineage>
        <taxon>Eukaryota</taxon>
        <taxon>Viridiplantae</taxon>
        <taxon>Streptophyta</taxon>
        <taxon>Embryophyta</taxon>
        <taxon>Marchantiophyta</taxon>
        <taxon>Marchantiopsida</taxon>
        <taxon>Marchantiidae</taxon>
        <taxon>Marchantiales</taxon>
        <taxon>Ricciaceae</taxon>
        <taxon>Riccia</taxon>
    </lineage>
</organism>
<reference evidence="1 2" key="1">
    <citation type="submission" date="2024-09" db="EMBL/GenBank/DDBJ databases">
        <title>Chromosome-scale assembly of Riccia sorocarpa.</title>
        <authorList>
            <person name="Paukszto L."/>
        </authorList>
    </citation>
    <scope>NUCLEOTIDE SEQUENCE [LARGE SCALE GENOMIC DNA]</scope>
    <source>
        <strain evidence="1">LP-2024</strain>
        <tissue evidence="1">Aerial parts of the thallus</tissue>
    </source>
</reference>
<dbReference type="EMBL" id="JBJQOH010000001">
    <property type="protein sequence ID" value="KAL3701865.1"/>
    <property type="molecule type" value="Genomic_DNA"/>
</dbReference>
<proteinExistence type="predicted"/>